<proteinExistence type="inferred from homology"/>
<dbReference type="PROSITE" id="PS50075">
    <property type="entry name" value="CARRIER"/>
    <property type="match status" value="1"/>
</dbReference>
<evidence type="ECO:0000256" key="4">
    <source>
        <dbReference type="ARBA" id="ARBA00029454"/>
    </source>
</evidence>
<keyword evidence="2" id="KW-0597">Phosphoprotein</keyword>
<dbReference type="PROSITE" id="PS00012">
    <property type="entry name" value="PHOSPHOPANTETHEINE"/>
    <property type="match status" value="1"/>
</dbReference>
<dbReference type="STRING" id="1448320.A0A319E8N6"/>
<accession>A0A319E8N6</accession>
<dbReference type="Gene3D" id="3.30.559.10">
    <property type="entry name" value="Chloramphenicol acetyltransferase-like domain"/>
    <property type="match status" value="1"/>
</dbReference>
<dbReference type="GO" id="GO:0005737">
    <property type="term" value="C:cytoplasm"/>
    <property type="evidence" value="ECO:0007669"/>
    <property type="project" value="TreeGrafter"/>
</dbReference>
<keyword evidence="1" id="KW-0596">Phosphopantetheine</keyword>
<dbReference type="Gene3D" id="3.30.300.30">
    <property type="match status" value="1"/>
</dbReference>
<dbReference type="PANTHER" id="PTHR45527">
    <property type="entry name" value="NONRIBOSOMAL PEPTIDE SYNTHETASE"/>
    <property type="match status" value="1"/>
</dbReference>
<evidence type="ECO:0000256" key="1">
    <source>
        <dbReference type="ARBA" id="ARBA00022450"/>
    </source>
</evidence>
<dbReference type="InterPro" id="IPR000873">
    <property type="entry name" value="AMP-dep_synth/lig_dom"/>
</dbReference>
<dbReference type="SUPFAM" id="SSF52777">
    <property type="entry name" value="CoA-dependent acyltransferases"/>
    <property type="match status" value="2"/>
</dbReference>
<dbReference type="InterPro" id="IPR020845">
    <property type="entry name" value="AMP-binding_CS"/>
</dbReference>
<dbReference type="InterPro" id="IPR006162">
    <property type="entry name" value="Ppantetheine_attach_site"/>
</dbReference>
<comment type="similarity">
    <text evidence="4">Belongs to the NRP synthetase family.</text>
</comment>
<gene>
    <name evidence="6" type="ORF">BO71DRAFT_341305</name>
</gene>
<dbReference type="GO" id="GO:0043041">
    <property type="term" value="P:amino acid activation for nonribosomal peptide biosynthetic process"/>
    <property type="evidence" value="ECO:0007669"/>
    <property type="project" value="TreeGrafter"/>
</dbReference>
<evidence type="ECO:0000256" key="2">
    <source>
        <dbReference type="ARBA" id="ARBA00022553"/>
    </source>
</evidence>
<keyword evidence="3" id="KW-0436">Ligase</keyword>
<dbReference type="Pfam" id="PF00501">
    <property type="entry name" value="AMP-binding"/>
    <property type="match status" value="1"/>
</dbReference>
<dbReference type="InterPro" id="IPR001242">
    <property type="entry name" value="Condensation_dom"/>
</dbReference>
<evidence type="ECO:0000256" key="3">
    <source>
        <dbReference type="ARBA" id="ARBA00022598"/>
    </source>
</evidence>
<dbReference type="Gene3D" id="3.40.50.12780">
    <property type="entry name" value="N-terminal domain of ligase-like"/>
    <property type="match status" value="1"/>
</dbReference>
<dbReference type="InterPro" id="IPR042099">
    <property type="entry name" value="ANL_N_sf"/>
</dbReference>
<dbReference type="Pfam" id="PF00550">
    <property type="entry name" value="PP-binding"/>
    <property type="match status" value="1"/>
</dbReference>
<dbReference type="FunFam" id="3.40.50.12780:FF:000014">
    <property type="entry name" value="Nonribosomal peptide synthetase 1"/>
    <property type="match status" value="1"/>
</dbReference>
<dbReference type="EMBL" id="KZ825797">
    <property type="protein sequence ID" value="PYI00024.1"/>
    <property type="molecule type" value="Genomic_DNA"/>
</dbReference>
<dbReference type="SUPFAM" id="SSF47336">
    <property type="entry name" value="ACP-like"/>
    <property type="match status" value="1"/>
</dbReference>
<evidence type="ECO:0000259" key="5">
    <source>
        <dbReference type="PROSITE" id="PS50075"/>
    </source>
</evidence>
<dbReference type="Proteomes" id="UP000247810">
    <property type="component" value="Unassembled WGS sequence"/>
</dbReference>
<dbReference type="InterPro" id="IPR036736">
    <property type="entry name" value="ACP-like_sf"/>
</dbReference>
<dbReference type="CDD" id="cd05918">
    <property type="entry name" value="A_NRPS_SidN3_like"/>
    <property type="match status" value="1"/>
</dbReference>
<dbReference type="PROSITE" id="PS00455">
    <property type="entry name" value="AMP_BINDING"/>
    <property type="match status" value="1"/>
</dbReference>
<dbReference type="Gene3D" id="1.10.1200.10">
    <property type="entry name" value="ACP-like"/>
    <property type="match status" value="1"/>
</dbReference>
<dbReference type="InterPro" id="IPR045851">
    <property type="entry name" value="AMP-bd_C_sf"/>
</dbReference>
<name>A0A319E8N6_9EURO</name>
<protein>
    <submittedName>
        <fullName evidence="6">Acetyl-CoA synthetase-like protein</fullName>
    </submittedName>
</protein>
<evidence type="ECO:0000313" key="6">
    <source>
        <dbReference type="EMBL" id="PYI00024.1"/>
    </source>
</evidence>
<dbReference type="InterPro" id="IPR023213">
    <property type="entry name" value="CAT-like_dom_sf"/>
</dbReference>
<dbReference type="GO" id="GO:0031177">
    <property type="term" value="F:phosphopantetheine binding"/>
    <property type="evidence" value="ECO:0007669"/>
    <property type="project" value="TreeGrafter"/>
</dbReference>
<dbReference type="GO" id="GO:0044550">
    <property type="term" value="P:secondary metabolite biosynthetic process"/>
    <property type="evidence" value="ECO:0007669"/>
    <property type="project" value="TreeGrafter"/>
</dbReference>
<dbReference type="Gene3D" id="3.30.559.30">
    <property type="entry name" value="Nonribosomal peptide synthetase, condensation domain"/>
    <property type="match status" value="1"/>
</dbReference>
<organism evidence="6 7">
    <name type="scientific">Aspergillus ellipticus CBS 707.79</name>
    <dbReference type="NCBI Taxonomy" id="1448320"/>
    <lineage>
        <taxon>Eukaryota</taxon>
        <taxon>Fungi</taxon>
        <taxon>Dikarya</taxon>
        <taxon>Ascomycota</taxon>
        <taxon>Pezizomycotina</taxon>
        <taxon>Eurotiomycetes</taxon>
        <taxon>Eurotiomycetidae</taxon>
        <taxon>Eurotiales</taxon>
        <taxon>Aspergillaceae</taxon>
        <taxon>Aspergillus</taxon>
        <taxon>Aspergillus subgen. Circumdati</taxon>
    </lineage>
</organism>
<keyword evidence="7" id="KW-1185">Reference proteome</keyword>
<sequence length="1113" mass="123900">MTTCFSTAINNFLYRPASPLADFNLIDPQTIATLAQWNSHPLASVEACVHDVFHQKALARTDAPAICSWDGEFTYQELDQVSSALARLLRSHGVDRGSIVPFCFQKSAWAVIAMLGTLKAGAATVALSSDFPPTHLNHILSQANATVCLVDRKNHDGLKHIGVELMVVEPSLFEDIPNEASTVISQNSTSKDIAFIQYTSGTTGVPKGVVLEHGAFMTGMGSLHQSLHIVPESRVLQFASYIFDASLMEVFATLTVGSCLCIPSEEQRFNNLGHTIRSMNVSWVFMTPLFAQNLRPKDLEGVRTILMGGECASQSVIDRLRTKLEVLNGYGPSECTVCCSVNNWSLGDFPDRENIGYATSNSHLWVVSPENPHQLAPLGAIGELVIQGPSLARGYLHNDEATQRAFIDPSWLSGLSAMQSRRVYRTGDLVRYQTDGSLQFLGRNDSQVKITGRRVELKSVEVHLAQCAPVGISTTVEAVKLQAGQAQRTILVAFYWPSGAKGQVRPEDSFQPLPATAETKSVIEIIESKLRNEIASYTIPTFFLPLPFMPMNLSGKLDRRQLKSVVSGLPDTELALYAPGAVAKVKPRNELEGQLQQLWSKVLGIEPETVGIHDTFYRLGGESVTAIALSALAREHGLPLLPADILTQTDLASQAAVLQEKMANTHKDAPKREYYVDTVSNDLDLRERIRQHWGLEGIVDVYPVSILQEGIFKIMQQDAGSLMMQQTFHLSPEIDIERFREIWREIVAQLDIFRTRIVYLPGSQKLFQVVTQDEIQWETADNLEDYSRTRLGAPLFGLGTRLYQFALIPDGAQGHHFVWMANHCIYDGWSNDRVLDILKPLYEGQSVDFGMPYKKFMYWAEDILHTDSSAVWEAQMTDYRGIDFPRLPYPKYPVISKILKVFQAPIPDLTGLNITVPTLLRAAWSFIIGQYTGIPDTAYGAVQNGRMGSLPGIVEMMAPVLAVIPVRAVWDDYVPVSSFLADVQQRVLDTTPYEQKGLPLRPPGMHSAGTPWEFQTALVIQPKTEDPTLIDGMRRVSLEHTERVQLSIWLELVVHAEHVEVRPIFDDGVLTEAQIDEIFAYYSHTLEQLCVNASGLMGDLDQLESWRTDVYKK</sequence>
<dbReference type="PANTHER" id="PTHR45527:SF16">
    <property type="entry name" value="NONRIBOSOMAL PEPTIDE SYNTHASE ATNA-RELATED"/>
    <property type="match status" value="1"/>
</dbReference>
<dbReference type="SUPFAM" id="SSF56801">
    <property type="entry name" value="Acetyl-CoA synthetase-like"/>
    <property type="match status" value="1"/>
</dbReference>
<dbReference type="GO" id="GO:0016874">
    <property type="term" value="F:ligase activity"/>
    <property type="evidence" value="ECO:0007669"/>
    <property type="project" value="UniProtKB-KW"/>
</dbReference>
<reference evidence="6 7" key="1">
    <citation type="submission" date="2018-02" db="EMBL/GenBank/DDBJ databases">
        <title>The genomes of Aspergillus section Nigri reveals drivers in fungal speciation.</title>
        <authorList>
            <consortium name="DOE Joint Genome Institute"/>
            <person name="Vesth T.C."/>
            <person name="Nybo J."/>
            <person name="Theobald S."/>
            <person name="Brandl J."/>
            <person name="Frisvad J.C."/>
            <person name="Nielsen K.F."/>
            <person name="Lyhne E.K."/>
            <person name="Kogle M.E."/>
            <person name="Kuo A."/>
            <person name="Riley R."/>
            <person name="Clum A."/>
            <person name="Nolan M."/>
            <person name="Lipzen A."/>
            <person name="Salamov A."/>
            <person name="Henrissat B."/>
            <person name="Wiebenga A."/>
            <person name="De vries R.P."/>
            <person name="Grigoriev I.V."/>
            <person name="Mortensen U.H."/>
            <person name="Andersen M.R."/>
            <person name="Baker S.E."/>
        </authorList>
    </citation>
    <scope>NUCLEOTIDE SEQUENCE [LARGE SCALE GENOMIC DNA]</scope>
    <source>
        <strain evidence="6 7">CBS 707.79</strain>
    </source>
</reference>
<dbReference type="NCBIfam" id="TIGR01733">
    <property type="entry name" value="AA-adenyl-dom"/>
    <property type="match status" value="1"/>
</dbReference>
<dbReference type="CDD" id="cd19545">
    <property type="entry name" value="FUM14_C_NRPS-like"/>
    <property type="match status" value="1"/>
</dbReference>
<dbReference type="InterPro" id="IPR010071">
    <property type="entry name" value="AA_adenyl_dom"/>
</dbReference>
<evidence type="ECO:0000313" key="7">
    <source>
        <dbReference type="Proteomes" id="UP000247810"/>
    </source>
</evidence>
<dbReference type="VEuPathDB" id="FungiDB:BO71DRAFT_341305"/>
<dbReference type="AlphaFoldDB" id="A0A319E8N6"/>
<dbReference type="InterPro" id="IPR009081">
    <property type="entry name" value="PP-bd_ACP"/>
</dbReference>
<dbReference type="Pfam" id="PF00668">
    <property type="entry name" value="Condensation"/>
    <property type="match status" value="1"/>
</dbReference>
<feature type="domain" description="Carrier" evidence="5">
    <location>
        <begin position="586"/>
        <end position="662"/>
    </location>
</feature>
<dbReference type="OrthoDB" id="416786at2759"/>